<keyword evidence="1" id="KW-0813">Transport</keyword>
<feature type="domain" description="FCP1 homology" evidence="2">
    <location>
        <begin position="161"/>
        <end position="342"/>
    </location>
</feature>
<dbReference type="Pfam" id="PF03031">
    <property type="entry name" value="NIF"/>
    <property type="match status" value="1"/>
</dbReference>
<dbReference type="Proteomes" id="UP001141806">
    <property type="component" value="Unassembled WGS sequence"/>
</dbReference>
<dbReference type="AlphaFoldDB" id="A0A9Q0KPA3"/>
<name>A0A9Q0KPA3_9MAGN</name>
<reference evidence="3" key="1">
    <citation type="journal article" date="2023" name="Plant J.">
        <title>The genome of the king protea, Protea cynaroides.</title>
        <authorList>
            <person name="Chang J."/>
            <person name="Duong T.A."/>
            <person name="Schoeman C."/>
            <person name="Ma X."/>
            <person name="Roodt D."/>
            <person name="Barker N."/>
            <person name="Li Z."/>
            <person name="Van de Peer Y."/>
            <person name="Mizrachi E."/>
        </authorList>
    </citation>
    <scope>NUCLEOTIDE SEQUENCE</scope>
    <source>
        <tissue evidence="3">Young leaves</tissue>
    </source>
</reference>
<comment type="subcellular location">
    <subcellularLocation>
        <location evidence="1">Mitochondrion inner membrane</location>
        <topology evidence="1">Single-pass membrane protein</topology>
    </subcellularLocation>
</comment>
<keyword evidence="1" id="KW-0496">Mitochondrion</keyword>
<protein>
    <recommendedName>
        <fullName evidence="1">Mitochondrial import inner membrane translocase subunit TIM50</fullName>
    </recommendedName>
</protein>
<accession>A0A9Q0KPA3</accession>
<evidence type="ECO:0000313" key="3">
    <source>
        <dbReference type="EMBL" id="KAJ4974207.1"/>
    </source>
</evidence>
<organism evidence="3 4">
    <name type="scientific">Protea cynaroides</name>
    <dbReference type="NCBI Taxonomy" id="273540"/>
    <lineage>
        <taxon>Eukaryota</taxon>
        <taxon>Viridiplantae</taxon>
        <taxon>Streptophyta</taxon>
        <taxon>Embryophyta</taxon>
        <taxon>Tracheophyta</taxon>
        <taxon>Spermatophyta</taxon>
        <taxon>Magnoliopsida</taxon>
        <taxon>Proteales</taxon>
        <taxon>Proteaceae</taxon>
        <taxon>Protea</taxon>
    </lineage>
</organism>
<dbReference type="GO" id="GO:0005744">
    <property type="term" value="C:TIM23 mitochondrial import inner membrane translocase complex"/>
    <property type="evidence" value="ECO:0007669"/>
    <property type="project" value="UniProtKB-UniRule"/>
</dbReference>
<evidence type="ECO:0000313" key="4">
    <source>
        <dbReference type="Proteomes" id="UP001141806"/>
    </source>
</evidence>
<dbReference type="PANTHER" id="PTHR12210">
    <property type="entry name" value="DULLARD PROTEIN PHOSPHATASE"/>
    <property type="match status" value="1"/>
</dbReference>
<keyword evidence="1" id="KW-0811">Translocation</keyword>
<evidence type="ECO:0000259" key="2">
    <source>
        <dbReference type="PROSITE" id="PS50969"/>
    </source>
</evidence>
<dbReference type="Gene3D" id="3.40.50.1000">
    <property type="entry name" value="HAD superfamily/HAD-like"/>
    <property type="match status" value="1"/>
</dbReference>
<dbReference type="InterPro" id="IPR050365">
    <property type="entry name" value="TIM50"/>
</dbReference>
<dbReference type="GO" id="GO:0015031">
    <property type="term" value="P:protein transport"/>
    <property type="evidence" value="ECO:0007669"/>
    <property type="project" value="UniProtKB-KW"/>
</dbReference>
<comment type="subunit">
    <text evidence="1">Component of the TIM23 complex.</text>
</comment>
<dbReference type="SUPFAM" id="SSF56784">
    <property type="entry name" value="HAD-like"/>
    <property type="match status" value="1"/>
</dbReference>
<sequence>MNPKVSGSLPISANTYLEKNENPAETISIITYRRRKKIIKTYQRKKRKFSFFLLNGMEPDKVIQTVQNSSMGEVSVSWSCYSLSSEESKRENNRNDRETKGELEPVTEGCNVDSKGNVEVSVTECKVEELLHSSCDKNVIKDVVSVGSINKEAYVLEKFPCCSRRKLLILDLNGLLADIVPFSPNGFTPDKKFAYKSLFKRPFCDDFLKFCFDRFEVGVWSSRNKKNVDSVIDFLMEETKHKLLFCWDQSHCTDTGVYTIENKQKPLVLKELKKLWDKHDPNLPWEKGDFNESNTLLVDDSPYKALCNPPHTAIFPYPFTYLDMKNNSLGPGGDLRVYLEGLSTAGDIQKYVAEHPFGQHAITSKNPSWNFYLRIIGTMMSDFSDSSVGIGREILSYQVYIWKKLTL</sequence>
<keyword evidence="1" id="KW-0653">Protein transport</keyword>
<proteinExistence type="inferred from homology"/>
<dbReference type="PROSITE" id="PS50969">
    <property type="entry name" value="FCP1"/>
    <property type="match status" value="1"/>
</dbReference>
<dbReference type="FunFam" id="3.40.50.1000:FF:000257">
    <property type="entry name" value="Haloacid dehalogenase-like hydrolase (HAD) superfamily protein"/>
    <property type="match status" value="1"/>
</dbReference>
<dbReference type="InterPro" id="IPR004274">
    <property type="entry name" value="FCP1_dom"/>
</dbReference>
<dbReference type="SMART" id="SM00577">
    <property type="entry name" value="CPDc"/>
    <property type="match status" value="1"/>
</dbReference>
<comment type="similarity">
    <text evidence="1">Belongs to the TIM50 family.</text>
</comment>
<comment type="function">
    <text evidence="1">Essential component of the TIM23 complex, a complex that mediates the translocation of transit peptide-containing proteins across the mitochondrial inner membrane.</text>
</comment>
<comment type="caution">
    <text evidence="3">The sequence shown here is derived from an EMBL/GenBank/DDBJ whole genome shotgun (WGS) entry which is preliminary data.</text>
</comment>
<evidence type="ECO:0000256" key="1">
    <source>
        <dbReference type="RuleBase" id="RU365079"/>
    </source>
</evidence>
<dbReference type="EMBL" id="JAMYWD010000004">
    <property type="protein sequence ID" value="KAJ4974207.1"/>
    <property type="molecule type" value="Genomic_DNA"/>
</dbReference>
<keyword evidence="1" id="KW-0809">Transit peptide</keyword>
<dbReference type="OrthoDB" id="1711508at2759"/>
<gene>
    <name evidence="3" type="ORF">NE237_007381</name>
</gene>
<dbReference type="InterPro" id="IPR036412">
    <property type="entry name" value="HAD-like_sf"/>
</dbReference>
<dbReference type="InterPro" id="IPR023214">
    <property type="entry name" value="HAD_sf"/>
</dbReference>
<keyword evidence="4" id="KW-1185">Reference proteome</keyword>